<dbReference type="InterPro" id="IPR000489">
    <property type="entry name" value="Pterin-binding_dom"/>
</dbReference>
<keyword evidence="11" id="KW-1185">Reference proteome</keyword>
<evidence type="ECO:0000313" key="10">
    <source>
        <dbReference type="EMBL" id="PWN05589.1"/>
    </source>
</evidence>
<dbReference type="CDD" id="cd00739">
    <property type="entry name" value="DHPS"/>
    <property type="match status" value="1"/>
</dbReference>
<organism evidence="10 11">
    <name type="scientific">Rhodohalobacter mucosus</name>
    <dbReference type="NCBI Taxonomy" id="2079485"/>
    <lineage>
        <taxon>Bacteria</taxon>
        <taxon>Pseudomonadati</taxon>
        <taxon>Balneolota</taxon>
        <taxon>Balneolia</taxon>
        <taxon>Balneolales</taxon>
        <taxon>Balneolaceae</taxon>
        <taxon>Rhodohalobacter</taxon>
    </lineage>
</organism>
<dbReference type="InterPro" id="IPR006390">
    <property type="entry name" value="DHP_synth_dom"/>
</dbReference>
<dbReference type="PANTHER" id="PTHR20941:SF1">
    <property type="entry name" value="FOLIC ACID SYNTHESIS PROTEIN FOL1"/>
    <property type="match status" value="1"/>
</dbReference>
<evidence type="ECO:0000259" key="9">
    <source>
        <dbReference type="PROSITE" id="PS50972"/>
    </source>
</evidence>
<comment type="pathway">
    <text evidence="3">Cofactor biosynthesis; tetrahydrofolate biosynthesis; 7,8-dihydrofolate from 2-amino-4-hydroxy-6-hydroxymethyl-7,8-dihydropteridine diphosphate and 4-aminobenzoate: step 1/2.</text>
</comment>
<dbReference type="InterPro" id="IPR045031">
    <property type="entry name" value="DHP_synth-like"/>
</dbReference>
<keyword evidence="8" id="KW-0289">Folate biosynthesis</keyword>
<comment type="caution">
    <text evidence="10">The sequence shown here is derived from an EMBL/GenBank/DDBJ whole genome shotgun (WGS) entry which is preliminary data.</text>
</comment>
<keyword evidence="7" id="KW-0460">Magnesium</keyword>
<dbReference type="EMBL" id="QGGB01000009">
    <property type="protein sequence ID" value="PWN05589.1"/>
    <property type="molecule type" value="Genomic_DNA"/>
</dbReference>
<dbReference type="NCBIfam" id="TIGR01496">
    <property type="entry name" value="DHPS"/>
    <property type="match status" value="1"/>
</dbReference>
<proteinExistence type="predicted"/>
<keyword evidence="6" id="KW-0479">Metal-binding</keyword>
<dbReference type="OrthoDB" id="9811744at2"/>
<name>A0A316TQR4_9BACT</name>
<dbReference type="AlphaFoldDB" id="A0A316TQR4"/>
<dbReference type="EC" id="2.5.1.15" evidence="4"/>
<accession>A0A316TQR4</accession>
<dbReference type="SUPFAM" id="SSF51717">
    <property type="entry name" value="Dihydropteroate synthetase-like"/>
    <property type="match status" value="1"/>
</dbReference>
<gene>
    <name evidence="10" type="primary">folP</name>
    <name evidence="10" type="ORF">DDZ15_13400</name>
</gene>
<comment type="cofactor">
    <cofactor evidence="2">
        <name>Mg(2+)</name>
        <dbReference type="ChEBI" id="CHEBI:18420"/>
    </cofactor>
</comment>
<dbReference type="GO" id="GO:0046872">
    <property type="term" value="F:metal ion binding"/>
    <property type="evidence" value="ECO:0007669"/>
    <property type="project" value="UniProtKB-KW"/>
</dbReference>
<evidence type="ECO:0000256" key="8">
    <source>
        <dbReference type="ARBA" id="ARBA00022909"/>
    </source>
</evidence>
<evidence type="ECO:0000256" key="6">
    <source>
        <dbReference type="ARBA" id="ARBA00022723"/>
    </source>
</evidence>
<evidence type="ECO:0000313" key="11">
    <source>
        <dbReference type="Proteomes" id="UP000245533"/>
    </source>
</evidence>
<evidence type="ECO:0000256" key="5">
    <source>
        <dbReference type="ARBA" id="ARBA00022679"/>
    </source>
</evidence>
<dbReference type="PROSITE" id="PS00793">
    <property type="entry name" value="DHPS_2"/>
    <property type="match status" value="1"/>
</dbReference>
<evidence type="ECO:0000256" key="3">
    <source>
        <dbReference type="ARBA" id="ARBA00004763"/>
    </source>
</evidence>
<dbReference type="Gene3D" id="3.20.20.20">
    <property type="entry name" value="Dihydropteroate synthase-like"/>
    <property type="match status" value="1"/>
</dbReference>
<dbReference type="PROSITE" id="PS50972">
    <property type="entry name" value="PTERIN_BINDING"/>
    <property type="match status" value="1"/>
</dbReference>
<dbReference type="Proteomes" id="UP000245533">
    <property type="component" value="Unassembled WGS sequence"/>
</dbReference>
<evidence type="ECO:0000256" key="7">
    <source>
        <dbReference type="ARBA" id="ARBA00022842"/>
    </source>
</evidence>
<evidence type="ECO:0000256" key="1">
    <source>
        <dbReference type="ARBA" id="ARBA00000012"/>
    </source>
</evidence>
<dbReference type="Pfam" id="PF00809">
    <property type="entry name" value="Pterin_bind"/>
    <property type="match status" value="1"/>
</dbReference>
<dbReference type="GO" id="GO:0046656">
    <property type="term" value="P:folic acid biosynthetic process"/>
    <property type="evidence" value="ECO:0007669"/>
    <property type="project" value="UniProtKB-KW"/>
</dbReference>
<sequence>MGILNATPDSFSDGGEYLNINRATDRIGRMLEEGADIIDVGGESTRPGSDPVSLQEEMDRVLPILEKAIPMYSDALFSIDTTKYEVAKAALDTGTHIVNDVSGLRKEPRFSSLCAESGAGYVLMHSSAAPKTMQLNPEYKNDDVTGELIRFFEEGIHTLESDGNDAIIIDPGIGFGKTLAHNCTIVAELQKFSKFGYPVLMGASRKSMIGGLLNDRPVDGRLAGTLAVHYHSLMNGANILRVHDVQEAADSISVFTALTNR</sequence>
<dbReference type="GO" id="GO:0046654">
    <property type="term" value="P:tetrahydrofolate biosynthetic process"/>
    <property type="evidence" value="ECO:0007669"/>
    <property type="project" value="TreeGrafter"/>
</dbReference>
<keyword evidence="5" id="KW-0808">Transferase</keyword>
<dbReference type="GO" id="GO:0005829">
    <property type="term" value="C:cytosol"/>
    <property type="evidence" value="ECO:0007669"/>
    <property type="project" value="TreeGrafter"/>
</dbReference>
<feature type="domain" description="Pterin-binding" evidence="9">
    <location>
        <begin position="1"/>
        <end position="253"/>
    </location>
</feature>
<dbReference type="PANTHER" id="PTHR20941">
    <property type="entry name" value="FOLATE SYNTHESIS PROTEINS"/>
    <property type="match status" value="1"/>
</dbReference>
<dbReference type="GO" id="GO:0004156">
    <property type="term" value="F:dihydropteroate synthase activity"/>
    <property type="evidence" value="ECO:0007669"/>
    <property type="project" value="UniProtKB-EC"/>
</dbReference>
<dbReference type="InterPro" id="IPR011005">
    <property type="entry name" value="Dihydropteroate_synth-like_sf"/>
</dbReference>
<comment type="catalytic activity">
    <reaction evidence="1">
        <text>(7,8-dihydropterin-6-yl)methyl diphosphate + 4-aminobenzoate = 7,8-dihydropteroate + diphosphate</text>
        <dbReference type="Rhea" id="RHEA:19949"/>
        <dbReference type="ChEBI" id="CHEBI:17836"/>
        <dbReference type="ChEBI" id="CHEBI:17839"/>
        <dbReference type="ChEBI" id="CHEBI:33019"/>
        <dbReference type="ChEBI" id="CHEBI:72950"/>
        <dbReference type="EC" id="2.5.1.15"/>
    </reaction>
</comment>
<reference evidence="10 11" key="1">
    <citation type="submission" date="2018-05" db="EMBL/GenBank/DDBJ databases">
        <title>Rhodohalobacter halophilus gen. nov., sp. nov., a moderately halophilic member of the family Balneolaceae.</title>
        <authorList>
            <person name="Liu Z.-W."/>
        </authorList>
    </citation>
    <scope>NUCLEOTIDE SEQUENCE [LARGE SCALE GENOMIC DNA]</scope>
    <source>
        <strain evidence="10 11">8A47</strain>
    </source>
</reference>
<evidence type="ECO:0000256" key="2">
    <source>
        <dbReference type="ARBA" id="ARBA00001946"/>
    </source>
</evidence>
<evidence type="ECO:0000256" key="4">
    <source>
        <dbReference type="ARBA" id="ARBA00012458"/>
    </source>
</evidence>
<protein>
    <recommendedName>
        <fullName evidence="4">dihydropteroate synthase</fullName>
        <ecNumber evidence="4">2.5.1.15</ecNumber>
    </recommendedName>
</protein>